<dbReference type="EMBL" id="KQ435720">
    <property type="protein sequence ID" value="KOX78674.1"/>
    <property type="molecule type" value="Genomic_DNA"/>
</dbReference>
<evidence type="ECO:0000313" key="2">
    <source>
        <dbReference type="EMBL" id="KOX78674.1"/>
    </source>
</evidence>
<organism evidence="2 3">
    <name type="scientific">Melipona quadrifasciata</name>
    <dbReference type="NCBI Taxonomy" id="166423"/>
    <lineage>
        <taxon>Eukaryota</taxon>
        <taxon>Metazoa</taxon>
        <taxon>Ecdysozoa</taxon>
        <taxon>Arthropoda</taxon>
        <taxon>Hexapoda</taxon>
        <taxon>Insecta</taxon>
        <taxon>Pterygota</taxon>
        <taxon>Neoptera</taxon>
        <taxon>Endopterygota</taxon>
        <taxon>Hymenoptera</taxon>
        <taxon>Apocrita</taxon>
        <taxon>Aculeata</taxon>
        <taxon>Apoidea</taxon>
        <taxon>Anthophila</taxon>
        <taxon>Apidae</taxon>
        <taxon>Melipona</taxon>
    </lineage>
</organism>
<protein>
    <submittedName>
        <fullName evidence="2">Uncharacterized protein</fullName>
    </submittedName>
</protein>
<sequence>MEESNRSDHCTRAFEAHRPGNSKNPVQIMRSGKESRLIERCSRNARDIPRTV</sequence>
<dbReference type="Proteomes" id="UP000053105">
    <property type="component" value="Unassembled WGS sequence"/>
</dbReference>
<gene>
    <name evidence="2" type="ORF">WN51_07535</name>
</gene>
<dbReference type="AlphaFoldDB" id="A0A0N0U756"/>
<feature type="region of interest" description="Disordered" evidence="1">
    <location>
        <begin position="1"/>
        <end position="34"/>
    </location>
</feature>
<evidence type="ECO:0000256" key="1">
    <source>
        <dbReference type="SAM" id="MobiDB-lite"/>
    </source>
</evidence>
<reference evidence="2 3" key="1">
    <citation type="submission" date="2015-07" db="EMBL/GenBank/DDBJ databases">
        <title>The genome of Melipona quadrifasciata.</title>
        <authorList>
            <person name="Pan H."/>
            <person name="Kapheim K."/>
        </authorList>
    </citation>
    <scope>NUCLEOTIDE SEQUENCE [LARGE SCALE GENOMIC DNA]</scope>
    <source>
        <strain evidence="2">0111107301</strain>
        <tissue evidence="2">Whole body</tissue>
    </source>
</reference>
<feature type="compositionally biased region" description="Basic and acidic residues" evidence="1">
    <location>
        <begin position="1"/>
        <end position="18"/>
    </location>
</feature>
<keyword evidence="3" id="KW-1185">Reference proteome</keyword>
<proteinExistence type="predicted"/>
<name>A0A0N0U756_9HYME</name>
<accession>A0A0N0U756</accession>
<evidence type="ECO:0000313" key="3">
    <source>
        <dbReference type="Proteomes" id="UP000053105"/>
    </source>
</evidence>